<evidence type="ECO:0000313" key="4">
    <source>
        <dbReference type="EMBL" id="CAG5097950.1"/>
    </source>
</evidence>
<evidence type="ECO:0000313" key="5">
    <source>
        <dbReference type="Proteomes" id="UP001158576"/>
    </source>
</evidence>
<evidence type="ECO:0000256" key="2">
    <source>
        <dbReference type="SAM" id="MobiDB-lite"/>
    </source>
</evidence>
<accession>A0ABN7SLJ7</accession>
<organism evidence="4 5">
    <name type="scientific">Oikopleura dioica</name>
    <name type="common">Tunicate</name>
    <dbReference type="NCBI Taxonomy" id="34765"/>
    <lineage>
        <taxon>Eukaryota</taxon>
        <taxon>Metazoa</taxon>
        <taxon>Chordata</taxon>
        <taxon>Tunicata</taxon>
        <taxon>Appendicularia</taxon>
        <taxon>Copelata</taxon>
        <taxon>Oikopleuridae</taxon>
        <taxon>Oikopleura</taxon>
    </lineage>
</organism>
<comment type="similarity">
    <text evidence="1">Belongs to the peptidase M14 family.</text>
</comment>
<name>A0ABN7SLJ7_OIKDI</name>
<gene>
    <name evidence="4" type="ORF">OKIOD_LOCUS6863</name>
</gene>
<protein>
    <submittedName>
        <fullName evidence="4">Oidioi.mRNA.OKI2018_I69.XSR.g15305.t1.cds</fullName>
    </submittedName>
</protein>
<dbReference type="Proteomes" id="UP001158576">
    <property type="component" value="Chromosome XSR"/>
</dbReference>
<dbReference type="EMBL" id="OU015569">
    <property type="protein sequence ID" value="CAG5097950.1"/>
    <property type="molecule type" value="Genomic_DNA"/>
</dbReference>
<dbReference type="Gene3D" id="3.40.630.10">
    <property type="entry name" value="Zn peptidases"/>
    <property type="match status" value="1"/>
</dbReference>
<reference evidence="4 5" key="1">
    <citation type="submission" date="2021-04" db="EMBL/GenBank/DDBJ databases">
        <authorList>
            <person name="Bliznina A."/>
        </authorList>
    </citation>
    <scope>NUCLEOTIDE SEQUENCE [LARGE SCALE GENOMIC DNA]</scope>
</reference>
<feature type="region of interest" description="Disordered" evidence="2">
    <location>
        <begin position="104"/>
        <end position="142"/>
    </location>
</feature>
<feature type="compositionally biased region" description="Basic and acidic residues" evidence="2">
    <location>
        <begin position="104"/>
        <end position="128"/>
    </location>
</feature>
<evidence type="ECO:0000256" key="1">
    <source>
        <dbReference type="ARBA" id="ARBA00005988"/>
    </source>
</evidence>
<dbReference type="Pfam" id="PF00246">
    <property type="entry name" value="Peptidase_M14"/>
    <property type="match status" value="1"/>
</dbReference>
<sequence>MKKIYSFFATFPIIHTLLITVKIVNKEDLKQLSKFSERFQIDWFTRETSQAVGKNIDMRIKGMTRVGNDQLFSIKTGNIILNFVICLDENDTIQLGITFLEHESENDDQKERSAGAGSRDRSEQDAKVRTSGSGSGEPFDLENDEHTAQLLRKIDFEDYKDWSAFRDWLFLLMRAKSSKSVPVNATIMGLTFEERELFIVRIGPNFAPKIVLECGIHGREWLSRKRFNSTKIVQ</sequence>
<dbReference type="InterPro" id="IPR000834">
    <property type="entry name" value="Peptidase_M14"/>
</dbReference>
<proteinExistence type="inferred from homology"/>
<dbReference type="SUPFAM" id="SSF53187">
    <property type="entry name" value="Zn-dependent exopeptidases"/>
    <property type="match status" value="1"/>
</dbReference>
<evidence type="ECO:0000259" key="3">
    <source>
        <dbReference type="Pfam" id="PF00246"/>
    </source>
</evidence>
<feature type="domain" description="Peptidase M14" evidence="3">
    <location>
        <begin position="184"/>
        <end position="225"/>
    </location>
</feature>
<keyword evidence="5" id="KW-1185">Reference proteome</keyword>